<proteinExistence type="inferred from homology"/>
<feature type="domain" description="Peptidase M16 C-terminal" evidence="4">
    <location>
        <begin position="172"/>
        <end position="343"/>
    </location>
</feature>
<dbReference type="InterPro" id="IPR050361">
    <property type="entry name" value="MPP/UQCRC_Complex"/>
</dbReference>
<dbReference type="SUPFAM" id="SSF63411">
    <property type="entry name" value="LuxS/MPP-like metallohydrolase"/>
    <property type="match status" value="2"/>
</dbReference>
<evidence type="ECO:0000256" key="1">
    <source>
        <dbReference type="ARBA" id="ARBA00007261"/>
    </source>
</evidence>
<comment type="caution">
    <text evidence="5">The sequence shown here is derived from an EMBL/GenBank/DDBJ whole genome shotgun (WGS) entry which is preliminary data.</text>
</comment>
<reference evidence="5 6" key="1">
    <citation type="journal article" date="2016" name="Nat. Commun.">
        <title>Thousands of microbial genomes shed light on interconnected biogeochemical processes in an aquifer system.</title>
        <authorList>
            <person name="Anantharaman K."/>
            <person name="Brown C.T."/>
            <person name="Hug L.A."/>
            <person name="Sharon I."/>
            <person name="Castelle C.J."/>
            <person name="Probst A.J."/>
            <person name="Thomas B.C."/>
            <person name="Singh A."/>
            <person name="Wilkins M.J."/>
            <person name="Karaoz U."/>
            <person name="Brodie E.L."/>
            <person name="Williams K.H."/>
            <person name="Hubbard S.S."/>
            <person name="Banfield J.F."/>
        </authorList>
    </citation>
    <scope>NUCLEOTIDE SEQUENCE [LARGE SCALE GENOMIC DNA]</scope>
</reference>
<dbReference type="Pfam" id="PF05193">
    <property type="entry name" value="Peptidase_M16_C"/>
    <property type="match status" value="1"/>
</dbReference>
<comment type="similarity">
    <text evidence="1 2">Belongs to the peptidase M16 family.</text>
</comment>
<dbReference type="Proteomes" id="UP000177494">
    <property type="component" value="Unassembled WGS sequence"/>
</dbReference>
<sequence length="425" mass="47996">MAQPFLLHTYPNGLRLITVPMHDTGTVTVQIMVGTGSRYETPEINGISHFLEHMMFKGTTKRPGAMDISHELDSIGAEYNAFTHKEYTGYYAKSSADHFEQILDVVTDIFLNSKLVPEEVEKERGVIIQEINMYLDSPRHHVGNLFEEAMFTDSSLGWDIAGPKEVIAKLPTDQLPEYFRTHYFAENTIVGVAGKIDPVKVKETVWQYFSEMRRGERHNFLPYQIKQTEKRVKIFNKATDQTHLIVGVPGYGLNDERRHAANVLGIVLGAGMSSRLFTEVREKRGLAYYVSGGASCYSDVGDFTVSAGVENVKLVEALTVIMEQLKRLRNEPVSEAEVRKAKDFMRGHMLLGLETSDAFTSYYTDQLLYREKIVTPEEAIVNWGKVTVAEMQAVANDLLRPERLNLALVGPFQPDDQTIYSSLKL</sequence>
<protein>
    <recommendedName>
        <fullName evidence="7">Peptidase M16</fullName>
    </recommendedName>
</protein>
<name>A0A1F8H3J6_9BACT</name>
<dbReference type="PANTHER" id="PTHR11851">
    <property type="entry name" value="METALLOPROTEASE"/>
    <property type="match status" value="1"/>
</dbReference>
<dbReference type="Gene3D" id="3.30.830.10">
    <property type="entry name" value="Metalloenzyme, LuxS/M16 peptidase-like"/>
    <property type="match status" value="2"/>
</dbReference>
<dbReference type="InterPro" id="IPR011765">
    <property type="entry name" value="Pept_M16_N"/>
</dbReference>
<dbReference type="GO" id="GO:0004222">
    <property type="term" value="F:metalloendopeptidase activity"/>
    <property type="evidence" value="ECO:0007669"/>
    <property type="project" value="InterPro"/>
</dbReference>
<dbReference type="PROSITE" id="PS00143">
    <property type="entry name" value="INSULINASE"/>
    <property type="match status" value="1"/>
</dbReference>
<accession>A0A1F8H3J6</accession>
<evidence type="ECO:0000313" key="6">
    <source>
        <dbReference type="Proteomes" id="UP000177494"/>
    </source>
</evidence>
<gene>
    <name evidence="5" type="ORF">A3I32_00070</name>
</gene>
<feature type="domain" description="Peptidase M16 N-terminal" evidence="3">
    <location>
        <begin position="22"/>
        <end position="164"/>
    </location>
</feature>
<evidence type="ECO:0000313" key="5">
    <source>
        <dbReference type="EMBL" id="OGN31526.1"/>
    </source>
</evidence>
<dbReference type="InterPro" id="IPR011249">
    <property type="entry name" value="Metalloenz_LuxS/M16"/>
</dbReference>
<organism evidence="5 6">
    <name type="scientific">Candidatus Yanofskybacteria bacterium RIFCSPLOWO2_02_FULL_45_10</name>
    <dbReference type="NCBI Taxonomy" id="1802706"/>
    <lineage>
        <taxon>Bacteria</taxon>
        <taxon>Candidatus Yanofskyibacteriota</taxon>
    </lineage>
</organism>
<evidence type="ECO:0000256" key="2">
    <source>
        <dbReference type="RuleBase" id="RU004447"/>
    </source>
</evidence>
<dbReference type="AlphaFoldDB" id="A0A1F8H3J6"/>
<evidence type="ECO:0000259" key="3">
    <source>
        <dbReference type="Pfam" id="PF00675"/>
    </source>
</evidence>
<dbReference type="STRING" id="1802706.A3I32_00070"/>
<dbReference type="GO" id="GO:0006508">
    <property type="term" value="P:proteolysis"/>
    <property type="evidence" value="ECO:0007669"/>
    <property type="project" value="InterPro"/>
</dbReference>
<dbReference type="PANTHER" id="PTHR11851:SF49">
    <property type="entry name" value="MITOCHONDRIAL-PROCESSING PEPTIDASE SUBUNIT ALPHA"/>
    <property type="match status" value="1"/>
</dbReference>
<dbReference type="Pfam" id="PF00675">
    <property type="entry name" value="Peptidase_M16"/>
    <property type="match status" value="1"/>
</dbReference>
<dbReference type="InterPro" id="IPR007863">
    <property type="entry name" value="Peptidase_M16_C"/>
</dbReference>
<dbReference type="EMBL" id="MGKU01000038">
    <property type="protein sequence ID" value="OGN31526.1"/>
    <property type="molecule type" value="Genomic_DNA"/>
</dbReference>
<evidence type="ECO:0000259" key="4">
    <source>
        <dbReference type="Pfam" id="PF05193"/>
    </source>
</evidence>
<dbReference type="InterPro" id="IPR001431">
    <property type="entry name" value="Pept_M16_Zn_BS"/>
</dbReference>
<dbReference type="GO" id="GO:0046872">
    <property type="term" value="F:metal ion binding"/>
    <property type="evidence" value="ECO:0007669"/>
    <property type="project" value="InterPro"/>
</dbReference>
<evidence type="ECO:0008006" key="7">
    <source>
        <dbReference type="Google" id="ProtNLM"/>
    </source>
</evidence>